<dbReference type="AlphaFoldDB" id="A0A4Z1PJV1"/>
<feature type="region of interest" description="Disordered" evidence="1">
    <location>
        <begin position="112"/>
        <end position="138"/>
    </location>
</feature>
<accession>A0A4Z1PJV1</accession>
<evidence type="ECO:0000313" key="2">
    <source>
        <dbReference type="EMBL" id="TID25896.1"/>
    </source>
</evidence>
<reference evidence="2 3" key="1">
    <citation type="submission" date="2019-04" db="EMBL/GenBank/DDBJ databases">
        <title>High contiguity whole genome sequence and gene annotation resource for two Venturia nashicola isolates.</title>
        <authorList>
            <person name="Prokchorchik M."/>
            <person name="Won K."/>
            <person name="Lee Y."/>
            <person name="Choi E.D."/>
            <person name="Segonzac C."/>
            <person name="Sohn K.H."/>
        </authorList>
    </citation>
    <scope>NUCLEOTIDE SEQUENCE [LARGE SCALE GENOMIC DNA]</scope>
    <source>
        <strain evidence="2 3">PRI2</strain>
    </source>
</reference>
<organism evidence="2 3">
    <name type="scientific">Venturia nashicola</name>
    <dbReference type="NCBI Taxonomy" id="86259"/>
    <lineage>
        <taxon>Eukaryota</taxon>
        <taxon>Fungi</taxon>
        <taxon>Dikarya</taxon>
        <taxon>Ascomycota</taxon>
        <taxon>Pezizomycotina</taxon>
        <taxon>Dothideomycetes</taxon>
        <taxon>Pleosporomycetidae</taxon>
        <taxon>Venturiales</taxon>
        <taxon>Venturiaceae</taxon>
        <taxon>Venturia</taxon>
    </lineage>
</organism>
<name>A0A4Z1PJV1_9PEZI</name>
<evidence type="ECO:0000313" key="3">
    <source>
        <dbReference type="Proteomes" id="UP000298493"/>
    </source>
</evidence>
<dbReference type="STRING" id="86259.A0A4Z1PJV1"/>
<evidence type="ECO:0000256" key="1">
    <source>
        <dbReference type="SAM" id="MobiDB-lite"/>
    </source>
</evidence>
<comment type="caution">
    <text evidence="2">The sequence shown here is derived from an EMBL/GenBank/DDBJ whole genome shotgun (WGS) entry which is preliminary data.</text>
</comment>
<dbReference type="Proteomes" id="UP000298493">
    <property type="component" value="Unassembled WGS sequence"/>
</dbReference>
<feature type="region of interest" description="Disordered" evidence="1">
    <location>
        <begin position="1"/>
        <end position="47"/>
    </location>
</feature>
<proteinExistence type="predicted"/>
<protein>
    <submittedName>
        <fullName evidence="2">Uncharacterized protein</fullName>
    </submittedName>
</protein>
<dbReference type="OrthoDB" id="5286775at2759"/>
<dbReference type="EMBL" id="SNSC02000003">
    <property type="protein sequence ID" value="TID25896.1"/>
    <property type="molecule type" value="Genomic_DNA"/>
</dbReference>
<keyword evidence="3" id="KW-1185">Reference proteome</keyword>
<sequence>MGATASSIPLTPQQTMLPTSQNSSPVTSPNKVVSHEDERIPYPSPESHYQFHELEPYAEDENGDSHIKDEDMSDVLSSVEETLEDGQEEAQSPWKVVHLGAGVMKFYTSSEVGSLHDDSDSDEDDLAMGNVADDSYDANDRYANLDVDEKRQQEELLEAAEKPEEEEFDMAAFMNDQWARGRKMIANGWKHDTVDAYLLIERRERVVLFPDSWRSQFPQFPADLFSNRSDPDAGLLRALTPCYDTTMKWAITKFFELGPRVRDNLGREKHSFYKRRPEGLVEQHVKHYAKMAYKDVGIERDVRKKHIPELFTFASAMYDTTSEILEEMIVEKLRRRADRVVDLLRITEHTPKESIEAATRSIHGREPTLYHHRGEYYLYEPPTLYGIVSKQTVFALVAYEPLGVVDNVRQMAWFQLSKDVFDVWNCIALALMIIWCRHHMLNILELLPKPNNDEAKMEVNDRHL</sequence>
<feature type="compositionally biased region" description="Polar residues" evidence="1">
    <location>
        <begin position="1"/>
        <end position="31"/>
    </location>
</feature>
<gene>
    <name evidence="2" type="ORF">E6O75_ATG03759</name>
</gene>